<keyword evidence="3" id="KW-0732">Signal</keyword>
<reference evidence="4" key="1">
    <citation type="submission" date="2020-06" db="EMBL/GenBank/DDBJ databases">
        <authorList>
            <consortium name="Plant Systems Biology data submission"/>
        </authorList>
    </citation>
    <scope>NUCLEOTIDE SEQUENCE</scope>
    <source>
        <strain evidence="4">D6</strain>
    </source>
</reference>
<name>A0A9N8DSR5_9STRA</name>
<feature type="chain" id="PRO_5040381726" evidence="3">
    <location>
        <begin position="19"/>
        <end position="205"/>
    </location>
</feature>
<evidence type="ECO:0000313" key="4">
    <source>
        <dbReference type="EMBL" id="CAB9508368.1"/>
    </source>
</evidence>
<keyword evidence="2" id="KW-0472">Membrane</keyword>
<keyword evidence="2" id="KW-0812">Transmembrane</keyword>
<gene>
    <name evidence="4" type="ORF">SEMRO_344_G122270.1</name>
</gene>
<protein>
    <submittedName>
        <fullName evidence="4">Uncharacterized protein</fullName>
    </submittedName>
</protein>
<dbReference type="OrthoDB" id="10456487at2759"/>
<keyword evidence="2" id="KW-1133">Transmembrane helix</keyword>
<keyword evidence="5" id="KW-1185">Reference proteome</keyword>
<feature type="signal peptide" evidence="3">
    <location>
        <begin position="1"/>
        <end position="18"/>
    </location>
</feature>
<evidence type="ECO:0000256" key="1">
    <source>
        <dbReference type="SAM" id="MobiDB-lite"/>
    </source>
</evidence>
<proteinExistence type="predicted"/>
<feature type="transmembrane region" description="Helical" evidence="2">
    <location>
        <begin position="90"/>
        <end position="111"/>
    </location>
</feature>
<feature type="region of interest" description="Disordered" evidence="1">
    <location>
        <begin position="121"/>
        <end position="142"/>
    </location>
</feature>
<organism evidence="4 5">
    <name type="scientific">Seminavis robusta</name>
    <dbReference type="NCBI Taxonomy" id="568900"/>
    <lineage>
        <taxon>Eukaryota</taxon>
        <taxon>Sar</taxon>
        <taxon>Stramenopiles</taxon>
        <taxon>Ochrophyta</taxon>
        <taxon>Bacillariophyta</taxon>
        <taxon>Bacillariophyceae</taxon>
        <taxon>Bacillariophycidae</taxon>
        <taxon>Naviculales</taxon>
        <taxon>Naviculaceae</taxon>
        <taxon>Seminavis</taxon>
    </lineage>
</organism>
<dbReference type="Proteomes" id="UP001153069">
    <property type="component" value="Unassembled WGS sequence"/>
</dbReference>
<sequence>MPLLLLVLTVLLYPYSDASECTDCVDQGCTYCKKDDFFGDRSGPSVCVCEGLNDGFFGQNAGKGCSDFTFGASELKSKPDCTFGNQQGEIITAVVVVACLAVVAAVGLFVYKRRKSRAYHPPASTPAYESATPAYNSEPVTPTSSVLPVVRPTAPPVNSNKPVPIAAAVAVDEDSLRAQAAMTVSATPVPYTEKPSGPEQQPDQL</sequence>
<dbReference type="EMBL" id="CAICTM010000343">
    <property type="protein sequence ID" value="CAB9508368.1"/>
    <property type="molecule type" value="Genomic_DNA"/>
</dbReference>
<feature type="region of interest" description="Disordered" evidence="1">
    <location>
        <begin position="186"/>
        <end position="205"/>
    </location>
</feature>
<dbReference type="AlphaFoldDB" id="A0A9N8DSR5"/>
<evidence type="ECO:0000256" key="3">
    <source>
        <dbReference type="SAM" id="SignalP"/>
    </source>
</evidence>
<comment type="caution">
    <text evidence="4">The sequence shown here is derived from an EMBL/GenBank/DDBJ whole genome shotgun (WGS) entry which is preliminary data.</text>
</comment>
<evidence type="ECO:0000313" key="5">
    <source>
        <dbReference type="Proteomes" id="UP001153069"/>
    </source>
</evidence>
<accession>A0A9N8DSR5</accession>
<evidence type="ECO:0000256" key="2">
    <source>
        <dbReference type="SAM" id="Phobius"/>
    </source>
</evidence>